<proteinExistence type="predicted"/>
<protein>
    <submittedName>
        <fullName evidence="1 2">Uncharacterized protein</fullName>
    </submittedName>
</protein>
<dbReference type="EMBL" id="ABEU02000010">
    <property type="protein sequence ID" value="PNR46917.1"/>
    <property type="molecule type" value="Genomic_DNA"/>
</dbReference>
<dbReference type="PANTHER" id="PTHR33415">
    <property type="entry name" value="PROTEIN EMBRYO DEFECTIVE 514"/>
    <property type="match status" value="1"/>
</dbReference>
<dbReference type="Gene3D" id="3.10.450.40">
    <property type="match status" value="1"/>
</dbReference>
<dbReference type="PaxDb" id="3218-PP1S181_60V6.1"/>
<dbReference type="AlphaFoldDB" id="A0A2K1JZG1"/>
<organism evidence="1">
    <name type="scientific">Physcomitrium patens</name>
    <name type="common">Spreading-leaved earth moss</name>
    <name type="synonym">Physcomitrella patens</name>
    <dbReference type="NCBI Taxonomy" id="3218"/>
    <lineage>
        <taxon>Eukaryota</taxon>
        <taxon>Viridiplantae</taxon>
        <taxon>Streptophyta</taxon>
        <taxon>Embryophyta</taxon>
        <taxon>Bryophyta</taxon>
        <taxon>Bryophytina</taxon>
        <taxon>Bryopsida</taxon>
        <taxon>Funariidae</taxon>
        <taxon>Funariales</taxon>
        <taxon>Funariaceae</taxon>
        <taxon>Physcomitrium</taxon>
    </lineage>
</organism>
<evidence type="ECO:0000313" key="3">
    <source>
        <dbReference type="Proteomes" id="UP000006727"/>
    </source>
</evidence>
<evidence type="ECO:0000313" key="1">
    <source>
        <dbReference type="EMBL" id="PNR46917.1"/>
    </source>
</evidence>
<evidence type="ECO:0000313" key="2">
    <source>
        <dbReference type="EnsemblPlants" id="Pp3c10_17790V3.1"/>
    </source>
</evidence>
<dbReference type="InterPro" id="IPR044673">
    <property type="entry name" value="DCL-like"/>
</dbReference>
<reference evidence="2" key="3">
    <citation type="submission" date="2020-12" db="UniProtKB">
        <authorList>
            <consortium name="EnsemblPlants"/>
        </authorList>
    </citation>
    <scope>IDENTIFICATION</scope>
</reference>
<reference evidence="1 3" key="2">
    <citation type="journal article" date="2018" name="Plant J.">
        <title>The Physcomitrella patens chromosome-scale assembly reveals moss genome structure and evolution.</title>
        <authorList>
            <person name="Lang D."/>
            <person name="Ullrich K.K."/>
            <person name="Murat F."/>
            <person name="Fuchs J."/>
            <person name="Jenkins J."/>
            <person name="Haas F.B."/>
            <person name="Piednoel M."/>
            <person name="Gundlach H."/>
            <person name="Van Bel M."/>
            <person name="Meyberg R."/>
            <person name="Vives C."/>
            <person name="Morata J."/>
            <person name="Symeonidi A."/>
            <person name="Hiss M."/>
            <person name="Muchero W."/>
            <person name="Kamisugi Y."/>
            <person name="Saleh O."/>
            <person name="Blanc G."/>
            <person name="Decker E.L."/>
            <person name="van Gessel N."/>
            <person name="Grimwood J."/>
            <person name="Hayes R.D."/>
            <person name="Graham S.W."/>
            <person name="Gunter L.E."/>
            <person name="McDaniel S.F."/>
            <person name="Hoernstein S.N.W."/>
            <person name="Larsson A."/>
            <person name="Li F.W."/>
            <person name="Perroud P.F."/>
            <person name="Phillips J."/>
            <person name="Ranjan P."/>
            <person name="Rokshar D.S."/>
            <person name="Rothfels C.J."/>
            <person name="Schneider L."/>
            <person name="Shu S."/>
            <person name="Stevenson D.W."/>
            <person name="Thummler F."/>
            <person name="Tillich M."/>
            <person name="Villarreal Aguilar J.C."/>
            <person name="Widiez T."/>
            <person name="Wong G.K."/>
            <person name="Wymore A."/>
            <person name="Zhang Y."/>
            <person name="Zimmer A.D."/>
            <person name="Quatrano R.S."/>
            <person name="Mayer K.F.X."/>
            <person name="Goodstein D."/>
            <person name="Casacuberta J.M."/>
            <person name="Vandepoele K."/>
            <person name="Reski R."/>
            <person name="Cuming A.C."/>
            <person name="Tuskan G.A."/>
            <person name="Maumus F."/>
            <person name="Salse J."/>
            <person name="Schmutz J."/>
            <person name="Rensing S.A."/>
        </authorList>
    </citation>
    <scope>NUCLEOTIDE SEQUENCE [LARGE SCALE GENOMIC DNA]</scope>
    <source>
        <strain evidence="2 3">cv. Gransden 2004</strain>
    </source>
</reference>
<dbReference type="RefSeq" id="XP_024386333.1">
    <property type="nucleotide sequence ID" value="XM_024530565.2"/>
</dbReference>
<accession>A0A2K1JZG1</accession>
<dbReference type="EnsemblPlants" id="Pp3c10_17790V3.1">
    <property type="protein sequence ID" value="Pp3c10_17790V3.1"/>
    <property type="gene ID" value="Pp3c10_17790"/>
</dbReference>
<keyword evidence="3" id="KW-1185">Reference proteome</keyword>
<sequence>MGEILGGYSKFERRYRWMIVEKKCEDSKATAVADVVSIVGVSMEETIEAGVVTGVVTEAMPRSIVKCLGRKTGGIEKICGENQASRATAWVTKTTAKEKKVEKVKIKKKKKKVILSPVEADAGDGVEVCKVKGVTVTDQEERVTVGEDKVKTGQEKMKQKVVQSIKLGSKVFNTREEMYSYFYHLLYGWKLDQNLDQHEFEVLNDLVTLSNPHKVAGGIVAFQVRIHPDWQSRCYFLIRKDGSDDDFSFRKCVNTLMPLPENLFNRNCDLNLKKHFPGQRNTHNQVKRGNESRKEGLALHMQQQRRRCPLTCLQWIWWWQ</sequence>
<dbReference type="OrthoDB" id="409625at2759"/>
<dbReference type="KEGG" id="ppp:112287516"/>
<dbReference type="GO" id="GO:0009658">
    <property type="term" value="P:chloroplast organization"/>
    <property type="evidence" value="ECO:0000318"/>
    <property type="project" value="GO_Central"/>
</dbReference>
<dbReference type="Pfam" id="PF11523">
    <property type="entry name" value="DUF3223"/>
    <property type="match status" value="1"/>
</dbReference>
<dbReference type="Proteomes" id="UP000006727">
    <property type="component" value="Chromosome 10"/>
</dbReference>
<gene>
    <name evidence="2" type="primary">LOC112287516</name>
    <name evidence="1" type="ORF">PHYPA_014037</name>
</gene>
<name>A0A2K1JZG1_PHYPA</name>
<reference evidence="1 3" key="1">
    <citation type="journal article" date="2008" name="Science">
        <title>The Physcomitrella genome reveals evolutionary insights into the conquest of land by plants.</title>
        <authorList>
            <person name="Rensing S."/>
            <person name="Lang D."/>
            <person name="Zimmer A."/>
            <person name="Terry A."/>
            <person name="Salamov A."/>
            <person name="Shapiro H."/>
            <person name="Nishiyama T."/>
            <person name="Perroud P.-F."/>
            <person name="Lindquist E."/>
            <person name="Kamisugi Y."/>
            <person name="Tanahashi T."/>
            <person name="Sakakibara K."/>
            <person name="Fujita T."/>
            <person name="Oishi K."/>
            <person name="Shin-I T."/>
            <person name="Kuroki Y."/>
            <person name="Toyoda A."/>
            <person name="Suzuki Y."/>
            <person name="Hashimoto A."/>
            <person name="Yamaguchi K."/>
            <person name="Sugano A."/>
            <person name="Kohara Y."/>
            <person name="Fujiyama A."/>
            <person name="Anterola A."/>
            <person name="Aoki S."/>
            <person name="Ashton N."/>
            <person name="Barbazuk W.B."/>
            <person name="Barker E."/>
            <person name="Bennetzen J."/>
            <person name="Bezanilla M."/>
            <person name="Blankenship R."/>
            <person name="Cho S.H."/>
            <person name="Dutcher S."/>
            <person name="Estelle M."/>
            <person name="Fawcett J.A."/>
            <person name="Gundlach H."/>
            <person name="Hanada K."/>
            <person name="Heyl A."/>
            <person name="Hicks K.A."/>
            <person name="Hugh J."/>
            <person name="Lohr M."/>
            <person name="Mayer K."/>
            <person name="Melkozernov A."/>
            <person name="Murata T."/>
            <person name="Nelson D."/>
            <person name="Pils B."/>
            <person name="Prigge M."/>
            <person name="Reiss B."/>
            <person name="Renner T."/>
            <person name="Rombauts S."/>
            <person name="Rushton P."/>
            <person name="Sanderfoot A."/>
            <person name="Schween G."/>
            <person name="Shiu S.-H."/>
            <person name="Stueber K."/>
            <person name="Theodoulou F.L."/>
            <person name="Tu H."/>
            <person name="Van de Peer Y."/>
            <person name="Verrier P.J."/>
            <person name="Waters E."/>
            <person name="Wood A."/>
            <person name="Yang L."/>
            <person name="Cove D."/>
            <person name="Cuming A."/>
            <person name="Hasebe M."/>
            <person name="Lucas S."/>
            <person name="Mishler D.B."/>
            <person name="Reski R."/>
            <person name="Grigoriev I."/>
            <person name="Quatrano R.S."/>
            <person name="Boore J.L."/>
        </authorList>
    </citation>
    <scope>NUCLEOTIDE SEQUENCE [LARGE SCALE GENOMIC DNA]</scope>
    <source>
        <strain evidence="2 3">cv. Gransden 2004</strain>
    </source>
</reference>
<dbReference type="GO" id="GO:1901259">
    <property type="term" value="P:chloroplast rRNA processing"/>
    <property type="evidence" value="ECO:0000318"/>
    <property type="project" value="GO_Central"/>
</dbReference>
<dbReference type="Gramene" id="Pp3c10_17790V3.2">
    <property type="protein sequence ID" value="Pp3c10_17790V3.2"/>
    <property type="gene ID" value="Pp3c10_17790"/>
</dbReference>
<dbReference type="PANTHER" id="PTHR33415:SF12">
    <property type="entry name" value="PROTEIN EMBRYO DEFECTIVE 514"/>
    <property type="match status" value="1"/>
</dbReference>
<dbReference type="GeneID" id="112287516"/>
<dbReference type="GO" id="GO:0009507">
    <property type="term" value="C:chloroplast"/>
    <property type="evidence" value="ECO:0000318"/>
    <property type="project" value="GO_Central"/>
</dbReference>
<dbReference type="EnsemblPlants" id="Pp3c10_17790V3.2">
    <property type="protein sequence ID" value="Pp3c10_17790V3.2"/>
    <property type="gene ID" value="Pp3c10_17790"/>
</dbReference>
<dbReference type="Gramene" id="Pp3c10_17790V3.1">
    <property type="protein sequence ID" value="Pp3c10_17790V3.1"/>
    <property type="gene ID" value="Pp3c10_17790"/>
</dbReference>